<reference evidence="1 2" key="1">
    <citation type="journal article" date="2019" name="Sci. Rep.">
        <title>Orb-weaving spider Araneus ventricosus genome elucidates the spidroin gene catalogue.</title>
        <authorList>
            <person name="Kono N."/>
            <person name="Nakamura H."/>
            <person name="Ohtoshi R."/>
            <person name="Moran D.A.P."/>
            <person name="Shinohara A."/>
            <person name="Yoshida Y."/>
            <person name="Fujiwara M."/>
            <person name="Mori M."/>
            <person name="Tomita M."/>
            <person name="Arakawa K."/>
        </authorList>
    </citation>
    <scope>NUCLEOTIDE SEQUENCE [LARGE SCALE GENOMIC DNA]</scope>
</reference>
<dbReference type="AlphaFoldDB" id="A0A4Y2NUZ7"/>
<protein>
    <submittedName>
        <fullName evidence="1">Uncharacterized protein</fullName>
    </submittedName>
</protein>
<name>A0A4Y2NUZ7_ARAVE</name>
<sequence>MGAHIAPDLSPPNWSLGIMLLPINAGKQKLSVPNWSCQKFIDALAEETIMLHSLKRKPTTSSIRPMPLPHHLPLNNHHKLSLRRKKTHPPLPPISEDSERLNSLTSLPTTFQNLPSLLTSSAPIPEQKSLKLPRTVIVNDGTEPVRASITEDTSKLQKLYDNNKKRAIREIGKQQGNRCTIDVGTLYNHFSAVLSPTDPDETYYTTTEEHRVEVLDRKFTIGEVTRKLRNASPGPGRITYKH</sequence>
<gene>
    <name evidence="1" type="ORF">AVEN_119210_1</name>
</gene>
<comment type="caution">
    <text evidence="1">The sequence shown here is derived from an EMBL/GenBank/DDBJ whole genome shotgun (WGS) entry which is preliminary data.</text>
</comment>
<proteinExistence type="predicted"/>
<dbReference type="OrthoDB" id="6628767at2759"/>
<dbReference type="Proteomes" id="UP000499080">
    <property type="component" value="Unassembled WGS sequence"/>
</dbReference>
<accession>A0A4Y2NUZ7</accession>
<evidence type="ECO:0000313" key="2">
    <source>
        <dbReference type="Proteomes" id="UP000499080"/>
    </source>
</evidence>
<dbReference type="EMBL" id="BGPR01009968">
    <property type="protein sequence ID" value="GBN43418.1"/>
    <property type="molecule type" value="Genomic_DNA"/>
</dbReference>
<keyword evidence="2" id="KW-1185">Reference proteome</keyword>
<organism evidence="1 2">
    <name type="scientific">Araneus ventricosus</name>
    <name type="common">Orbweaver spider</name>
    <name type="synonym">Epeira ventricosa</name>
    <dbReference type="NCBI Taxonomy" id="182803"/>
    <lineage>
        <taxon>Eukaryota</taxon>
        <taxon>Metazoa</taxon>
        <taxon>Ecdysozoa</taxon>
        <taxon>Arthropoda</taxon>
        <taxon>Chelicerata</taxon>
        <taxon>Arachnida</taxon>
        <taxon>Araneae</taxon>
        <taxon>Araneomorphae</taxon>
        <taxon>Entelegynae</taxon>
        <taxon>Araneoidea</taxon>
        <taxon>Araneidae</taxon>
        <taxon>Araneus</taxon>
    </lineage>
</organism>
<evidence type="ECO:0000313" key="1">
    <source>
        <dbReference type="EMBL" id="GBN43418.1"/>
    </source>
</evidence>